<feature type="region of interest" description="Disordered" evidence="1">
    <location>
        <begin position="537"/>
        <end position="573"/>
    </location>
</feature>
<feature type="compositionally biased region" description="Polar residues" evidence="1">
    <location>
        <begin position="541"/>
        <end position="555"/>
    </location>
</feature>
<evidence type="ECO:0000313" key="3">
    <source>
        <dbReference type="EMBL" id="OLP94960.1"/>
    </source>
</evidence>
<gene>
    <name evidence="3" type="ORF">AK812_SmicGene22961</name>
</gene>
<dbReference type="OrthoDB" id="446129at2759"/>
<dbReference type="Proteomes" id="UP000186817">
    <property type="component" value="Unassembled WGS sequence"/>
</dbReference>
<proteinExistence type="predicted"/>
<comment type="caution">
    <text evidence="3">The sequence shown here is derived from an EMBL/GenBank/DDBJ whole genome shotgun (WGS) entry which is preliminary data.</text>
</comment>
<name>A0A1Q9DIJ1_SYMMI</name>
<evidence type="ECO:0000256" key="2">
    <source>
        <dbReference type="SAM" id="SignalP"/>
    </source>
</evidence>
<sequence>MAIAGCCSLMVIPLFAVFIATGLVKVDITPVFHAAGKFVPEYVPTAGDKALTVPNGQIRDFLQKAGLKGGAEPRGPLNGVYMLLGNRCDISWVLCFPTQFEQMGPMAWIDFSYATWEPSIGAADISMGTVTAQSGVPSLEFGGIGPYFPGGYVVPVIEWGQYNVRFYCPAEMKDGDYCKVVESLFQKPFPKKDEIGSMLWHMTRFDGGRKYVRDTWLVPPWVTPDETYPKTREKFHSYNLFVLMHGNGTIDEEHFSRLMAKLDGQDLVVPKVDQLLFDAEVCFLTSHMGPLFPGDDDDERRWLSNLEDFNSFIGFARASPTLRDKVLEDGIVRYVKDIRMVVKAGSPVVLCTCQNLVNDQFFLHEDGTLSPDARRDLALGTDADGWVVLAQRSGSDVLRFQVVDAKGTTPQALTLQSEVGRGVVIAEETMVGPSQVRKLRLGNSSDAVIVVADGSLVRLAGENALALHVGDPSFELARKQNQELYAAAKEGNLATLEQLIGEGVRHCTCRAEPNPWGKKERKREHSLLRREMAIHLPMPSRWSQPSQQRRLSQENQLRRPRTVVALSAADEEW</sequence>
<organism evidence="3 4">
    <name type="scientific">Symbiodinium microadriaticum</name>
    <name type="common">Dinoflagellate</name>
    <name type="synonym">Zooxanthella microadriatica</name>
    <dbReference type="NCBI Taxonomy" id="2951"/>
    <lineage>
        <taxon>Eukaryota</taxon>
        <taxon>Sar</taxon>
        <taxon>Alveolata</taxon>
        <taxon>Dinophyceae</taxon>
        <taxon>Suessiales</taxon>
        <taxon>Symbiodiniaceae</taxon>
        <taxon>Symbiodinium</taxon>
    </lineage>
</organism>
<evidence type="ECO:0000313" key="4">
    <source>
        <dbReference type="Proteomes" id="UP000186817"/>
    </source>
</evidence>
<keyword evidence="2" id="KW-0732">Signal</keyword>
<dbReference type="AlphaFoldDB" id="A0A1Q9DIJ1"/>
<keyword evidence="4" id="KW-1185">Reference proteome</keyword>
<protein>
    <submittedName>
        <fullName evidence="3">Uncharacterized protein</fullName>
    </submittedName>
</protein>
<evidence type="ECO:0000256" key="1">
    <source>
        <dbReference type="SAM" id="MobiDB-lite"/>
    </source>
</evidence>
<dbReference type="EMBL" id="LSRX01000520">
    <property type="protein sequence ID" value="OLP94960.1"/>
    <property type="molecule type" value="Genomic_DNA"/>
</dbReference>
<feature type="signal peptide" evidence="2">
    <location>
        <begin position="1"/>
        <end position="22"/>
    </location>
</feature>
<accession>A0A1Q9DIJ1</accession>
<feature type="chain" id="PRO_5012841874" evidence="2">
    <location>
        <begin position="23"/>
        <end position="573"/>
    </location>
</feature>
<reference evidence="3 4" key="1">
    <citation type="submission" date="2016-02" db="EMBL/GenBank/DDBJ databases">
        <title>Genome analysis of coral dinoflagellate symbionts highlights evolutionary adaptations to a symbiotic lifestyle.</title>
        <authorList>
            <person name="Aranda M."/>
            <person name="Li Y."/>
            <person name="Liew Y.J."/>
            <person name="Baumgarten S."/>
            <person name="Simakov O."/>
            <person name="Wilson M."/>
            <person name="Piel J."/>
            <person name="Ashoor H."/>
            <person name="Bougouffa S."/>
            <person name="Bajic V.B."/>
            <person name="Ryu T."/>
            <person name="Ravasi T."/>
            <person name="Bayer T."/>
            <person name="Micklem G."/>
            <person name="Kim H."/>
            <person name="Bhak J."/>
            <person name="Lajeunesse T.C."/>
            <person name="Voolstra C.R."/>
        </authorList>
    </citation>
    <scope>NUCLEOTIDE SEQUENCE [LARGE SCALE GENOMIC DNA]</scope>
    <source>
        <strain evidence="3 4">CCMP2467</strain>
    </source>
</reference>